<dbReference type="AlphaFoldDB" id="A0A401URB4"/>
<dbReference type="PROSITE" id="PS51192">
    <property type="entry name" value="HELICASE_ATP_BIND_1"/>
    <property type="match status" value="1"/>
</dbReference>
<evidence type="ECO:0000256" key="4">
    <source>
        <dbReference type="ARBA" id="ARBA00022840"/>
    </source>
</evidence>
<dbReference type="GO" id="GO:0016787">
    <property type="term" value="F:hydrolase activity"/>
    <property type="evidence" value="ECO:0007669"/>
    <property type="project" value="UniProtKB-KW"/>
</dbReference>
<dbReference type="SMART" id="SM00487">
    <property type="entry name" value="DEXDc"/>
    <property type="match status" value="1"/>
</dbReference>
<feature type="domain" description="DEAD-box RNA helicase Q" evidence="9">
    <location>
        <begin position="3"/>
        <end position="31"/>
    </location>
</feature>
<dbReference type="Proteomes" id="UP000287872">
    <property type="component" value="Unassembled WGS sequence"/>
</dbReference>
<keyword evidence="11" id="KW-1185">Reference proteome</keyword>
<evidence type="ECO:0000256" key="2">
    <source>
        <dbReference type="ARBA" id="ARBA00022801"/>
    </source>
</evidence>
<dbReference type="EMBL" id="BHYK01000025">
    <property type="protein sequence ID" value="GCD12038.1"/>
    <property type="molecule type" value="Genomic_DNA"/>
</dbReference>
<dbReference type="GO" id="GO:0005829">
    <property type="term" value="C:cytosol"/>
    <property type="evidence" value="ECO:0007669"/>
    <property type="project" value="TreeGrafter"/>
</dbReference>
<dbReference type="PANTHER" id="PTHR47963:SF7">
    <property type="entry name" value="ATP-DEPENDENT RNA HELICASE YFML-RELATED"/>
    <property type="match status" value="1"/>
</dbReference>
<proteinExistence type="predicted"/>
<gene>
    <name evidence="10" type="primary">rhlE_2</name>
    <name evidence="10" type="ORF">Ctaglu_36610</name>
</gene>
<keyword evidence="4" id="KW-0067">ATP-binding</keyword>
<dbReference type="InterPro" id="IPR044742">
    <property type="entry name" value="DEAD/DEAH_RhlB"/>
</dbReference>
<dbReference type="GO" id="GO:0003724">
    <property type="term" value="F:RNA helicase activity"/>
    <property type="evidence" value="ECO:0007669"/>
    <property type="project" value="InterPro"/>
</dbReference>
<evidence type="ECO:0000256" key="1">
    <source>
        <dbReference type="ARBA" id="ARBA00022741"/>
    </source>
</evidence>
<protein>
    <submittedName>
        <fullName evidence="10">DEAD/DEAH box helicase</fullName>
    </submittedName>
</protein>
<reference evidence="10 11" key="1">
    <citation type="submission" date="2018-11" db="EMBL/GenBank/DDBJ databases">
        <title>Genome sequencing and assembly of Clostridium tagluense strain A121.</title>
        <authorList>
            <person name="Murakami T."/>
            <person name="Segawa T."/>
            <person name="Shcherbakova V.A."/>
            <person name="Mori H."/>
            <person name="Yoshimura Y."/>
        </authorList>
    </citation>
    <scope>NUCLEOTIDE SEQUENCE [LARGE SCALE GENOMIC DNA]</scope>
    <source>
        <strain evidence="10 11">A121</strain>
    </source>
</reference>
<dbReference type="Pfam" id="PF00270">
    <property type="entry name" value="DEAD"/>
    <property type="match status" value="1"/>
</dbReference>
<dbReference type="GO" id="GO:0033592">
    <property type="term" value="F:RNA strand annealing activity"/>
    <property type="evidence" value="ECO:0007669"/>
    <property type="project" value="TreeGrafter"/>
</dbReference>
<dbReference type="OrthoDB" id="9805696at2"/>
<evidence type="ECO:0000256" key="5">
    <source>
        <dbReference type="PROSITE-ProRule" id="PRU00552"/>
    </source>
</evidence>
<dbReference type="CDD" id="cd18787">
    <property type="entry name" value="SF2_C_DEAD"/>
    <property type="match status" value="1"/>
</dbReference>
<name>A0A401URB4_9CLOT</name>
<feature type="domain" description="Helicase C-terminal" evidence="8">
    <location>
        <begin position="233"/>
        <end position="377"/>
    </location>
</feature>
<comment type="caution">
    <text evidence="10">The sequence shown here is derived from an EMBL/GenBank/DDBJ whole genome shotgun (WGS) entry which is preliminary data.</text>
</comment>
<evidence type="ECO:0000256" key="3">
    <source>
        <dbReference type="ARBA" id="ARBA00022806"/>
    </source>
</evidence>
<keyword evidence="3 10" id="KW-0347">Helicase</keyword>
<dbReference type="SMART" id="SM00490">
    <property type="entry name" value="HELICc"/>
    <property type="match status" value="1"/>
</dbReference>
<evidence type="ECO:0000256" key="6">
    <source>
        <dbReference type="SAM" id="MobiDB-lite"/>
    </source>
</evidence>
<organism evidence="10 11">
    <name type="scientific">Clostridium tagluense</name>
    <dbReference type="NCBI Taxonomy" id="360422"/>
    <lineage>
        <taxon>Bacteria</taxon>
        <taxon>Bacillati</taxon>
        <taxon>Bacillota</taxon>
        <taxon>Clostridia</taxon>
        <taxon>Eubacteriales</taxon>
        <taxon>Clostridiaceae</taxon>
        <taxon>Clostridium</taxon>
    </lineage>
</organism>
<dbReference type="InterPro" id="IPR014014">
    <property type="entry name" value="RNA_helicase_DEAD_Q_motif"/>
</dbReference>
<dbReference type="SUPFAM" id="SSF52540">
    <property type="entry name" value="P-loop containing nucleoside triphosphate hydrolases"/>
    <property type="match status" value="1"/>
</dbReference>
<keyword evidence="1" id="KW-0547">Nucleotide-binding</keyword>
<dbReference type="InterPro" id="IPR027417">
    <property type="entry name" value="P-loop_NTPase"/>
</dbReference>
<dbReference type="GO" id="GO:0005524">
    <property type="term" value="F:ATP binding"/>
    <property type="evidence" value="ECO:0007669"/>
    <property type="project" value="UniProtKB-KW"/>
</dbReference>
<dbReference type="GO" id="GO:0005840">
    <property type="term" value="C:ribosome"/>
    <property type="evidence" value="ECO:0007669"/>
    <property type="project" value="TreeGrafter"/>
</dbReference>
<dbReference type="InterPro" id="IPR011545">
    <property type="entry name" value="DEAD/DEAH_box_helicase_dom"/>
</dbReference>
<dbReference type="Gene3D" id="3.40.50.300">
    <property type="entry name" value="P-loop containing nucleotide triphosphate hydrolases"/>
    <property type="match status" value="2"/>
</dbReference>
<dbReference type="InterPro" id="IPR001650">
    <property type="entry name" value="Helicase_C-like"/>
</dbReference>
<dbReference type="Pfam" id="PF00271">
    <property type="entry name" value="Helicase_C"/>
    <property type="match status" value="1"/>
</dbReference>
<dbReference type="InterPro" id="IPR014001">
    <property type="entry name" value="Helicase_ATP-bd"/>
</dbReference>
<dbReference type="PANTHER" id="PTHR47963">
    <property type="entry name" value="DEAD-BOX ATP-DEPENDENT RNA HELICASE 47, MITOCHONDRIAL"/>
    <property type="match status" value="1"/>
</dbReference>
<keyword evidence="2" id="KW-0378">Hydrolase</keyword>
<dbReference type="InterPro" id="IPR050547">
    <property type="entry name" value="DEAD_box_RNA_helicases"/>
</dbReference>
<feature type="domain" description="Helicase ATP-binding" evidence="7">
    <location>
        <begin position="34"/>
        <end position="206"/>
    </location>
</feature>
<dbReference type="RefSeq" id="WP_125004383.1">
    <property type="nucleotide sequence ID" value="NZ_BHYK01000025.1"/>
</dbReference>
<dbReference type="PROSITE" id="PS51194">
    <property type="entry name" value="HELICASE_CTER"/>
    <property type="match status" value="1"/>
</dbReference>
<dbReference type="PROSITE" id="PS51195">
    <property type="entry name" value="Q_MOTIF"/>
    <property type="match status" value="1"/>
</dbReference>
<feature type="short sequence motif" description="Q motif" evidence="5">
    <location>
        <begin position="3"/>
        <end position="31"/>
    </location>
</feature>
<accession>A0A401URB4</accession>
<evidence type="ECO:0000259" key="7">
    <source>
        <dbReference type="PROSITE" id="PS51192"/>
    </source>
</evidence>
<evidence type="ECO:0000313" key="10">
    <source>
        <dbReference type="EMBL" id="GCD12038.1"/>
    </source>
</evidence>
<sequence length="405" mass="45446">MDKSFIELGLQENLIEGLKKQGIESPTEIQAKAIPLGLENKDIIGESETGTGKTLAYLLPIFQKIDITSKDIQAIILAPTHELAMQIHKQIELLSENSASQVKSTSIIGNVNIKRQLESLKEKPHIVVGSAGRILELITMKKLKSHFVKTIVIDEGDRMIDENNIEGVKAIIKTTLRDRQIMLFSATVSLKAVEISKTLMKDAEVIKVGDKSVVNPNIEHMYFLVERREKLILLRKLISATSPEKAIIFINKSDEVEITTSKLRYHGLSVEGIHGISEKENRKKAIEDFNAGKIQLLVASDLAARGLDIGGVTHIFNLDIPENSKDYLHRVGRTARMGQRGLALSIAEERELDLIKTYEKDFNIEILQKDIYMGRIIEPEDAPKAKRAERIQNKTSNTNKFNKNK</sequence>
<feature type="region of interest" description="Disordered" evidence="6">
    <location>
        <begin position="383"/>
        <end position="405"/>
    </location>
</feature>
<evidence type="ECO:0000313" key="11">
    <source>
        <dbReference type="Proteomes" id="UP000287872"/>
    </source>
</evidence>
<evidence type="ECO:0000259" key="9">
    <source>
        <dbReference type="PROSITE" id="PS51195"/>
    </source>
</evidence>
<dbReference type="GO" id="GO:0009409">
    <property type="term" value="P:response to cold"/>
    <property type="evidence" value="ECO:0007669"/>
    <property type="project" value="TreeGrafter"/>
</dbReference>
<feature type="compositionally biased region" description="Low complexity" evidence="6">
    <location>
        <begin position="393"/>
        <end position="405"/>
    </location>
</feature>
<feature type="compositionally biased region" description="Basic and acidic residues" evidence="6">
    <location>
        <begin position="383"/>
        <end position="392"/>
    </location>
</feature>
<evidence type="ECO:0000259" key="8">
    <source>
        <dbReference type="PROSITE" id="PS51194"/>
    </source>
</evidence>
<dbReference type="CDD" id="cd00268">
    <property type="entry name" value="DEADc"/>
    <property type="match status" value="1"/>
</dbReference>